<dbReference type="Gene3D" id="1.10.510.10">
    <property type="entry name" value="Transferase(Phosphotransferase) domain 1"/>
    <property type="match status" value="1"/>
</dbReference>
<dbReference type="InterPro" id="IPR000719">
    <property type="entry name" value="Prot_kinase_dom"/>
</dbReference>
<dbReference type="PIRSF" id="PIRSF000654">
    <property type="entry name" value="Integrin-linked_kinase"/>
    <property type="match status" value="1"/>
</dbReference>
<protein>
    <submittedName>
        <fullName evidence="2">Unplaced genomic scaffold scaffold_126, whole genome shotgun sequence</fullName>
    </submittedName>
</protein>
<sequence length="222" mass="24927">ILREVHLWSKLHHENILPLLGITTDFDFTMSIVSPWMERGDARRYVQDIAIDPCPLVSLEGIARGLRYLHDLEPGTVFHGDLKGASAFAASSLAANVLMSDDGRPLLADFGFSYLTNSSFSVPVPEEFGGTLRWMAPEMFEFGRPSAQTDVWSFGMTALTRGDPFHRFRGKAAISRIVKGPPDRPTDDDTCSRLTKEWWKLLSSCWRVEPQSRPTISRVIAM</sequence>
<dbReference type="PANTHER" id="PTHR44329">
    <property type="entry name" value="SERINE/THREONINE-PROTEIN KINASE TNNI3K-RELATED"/>
    <property type="match status" value="1"/>
</dbReference>
<reference evidence="2 3" key="1">
    <citation type="submission" date="2014-04" db="EMBL/GenBank/DDBJ databases">
        <authorList>
            <consortium name="DOE Joint Genome Institute"/>
            <person name="Kuo A."/>
            <person name="Kohler A."/>
            <person name="Costa M.D."/>
            <person name="Nagy L.G."/>
            <person name="Floudas D."/>
            <person name="Copeland A."/>
            <person name="Barry K.W."/>
            <person name="Cichocki N."/>
            <person name="Veneault-Fourrey C."/>
            <person name="LaButti K."/>
            <person name="Lindquist E.A."/>
            <person name="Lipzen A."/>
            <person name="Lundell T."/>
            <person name="Morin E."/>
            <person name="Murat C."/>
            <person name="Sun H."/>
            <person name="Tunlid A."/>
            <person name="Henrissat B."/>
            <person name="Grigoriev I.V."/>
            <person name="Hibbett D.S."/>
            <person name="Martin F."/>
            <person name="Nordberg H.P."/>
            <person name="Cantor M.N."/>
            <person name="Hua S.X."/>
        </authorList>
    </citation>
    <scope>NUCLEOTIDE SEQUENCE [LARGE SCALE GENOMIC DNA]</scope>
    <source>
        <strain evidence="2 3">441</strain>
    </source>
</reference>
<evidence type="ECO:0000259" key="1">
    <source>
        <dbReference type="PROSITE" id="PS50011"/>
    </source>
</evidence>
<name>A0A0C9YW70_9AGAM</name>
<dbReference type="InterPro" id="IPR011009">
    <property type="entry name" value="Kinase-like_dom_sf"/>
</dbReference>
<keyword evidence="3" id="KW-1185">Reference proteome</keyword>
<dbReference type="GO" id="GO:0005524">
    <property type="term" value="F:ATP binding"/>
    <property type="evidence" value="ECO:0007669"/>
    <property type="project" value="InterPro"/>
</dbReference>
<dbReference type="GO" id="GO:0004674">
    <property type="term" value="F:protein serine/threonine kinase activity"/>
    <property type="evidence" value="ECO:0007669"/>
    <property type="project" value="TreeGrafter"/>
</dbReference>
<dbReference type="InterPro" id="IPR051681">
    <property type="entry name" value="Ser/Thr_Kinases-Pseudokinases"/>
</dbReference>
<dbReference type="EMBL" id="KN833810">
    <property type="protein sequence ID" value="KIK18219.1"/>
    <property type="molecule type" value="Genomic_DNA"/>
</dbReference>
<evidence type="ECO:0000313" key="2">
    <source>
        <dbReference type="EMBL" id="KIK18219.1"/>
    </source>
</evidence>
<feature type="non-terminal residue" evidence="2">
    <location>
        <position position="1"/>
    </location>
</feature>
<evidence type="ECO:0000313" key="3">
    <source>
        <dbReference type="Proteomes" id="UP000054018"/>
    </source>
</evidence>
<dbReference type="HOGENOM" id="CLU_000288_7_18_1"/>
<dbReference type="Proteomes" id="UP000054018">
    <property type="component" value="Unassembled WGS sequence"/>
</dbReference>
<dbReference type="Pfam" id="PF00069">
    <property type="entry name" value="Pkinase"/>
    <property type="match status" value="1"/>
</dbReference>
<organism evidence="2 3">
    <name type="scientific">Pisolithus microcarpus 441</name>
    <dbReference type="NCBI Taxonomy" id="765257"/>
    <lineage>
        <taxon>Eukaryota</taxon>
        <taxon>Fungi</taxon>
        <taxon>Dikarya</taxon>
        <taxon>Basidiomycota</taxon>
        <taxon>Agaricomycotina</taxon>
        <taxon>Agaricomycetes</taxon>
        <taxon>Agaricomycetidae</taxon>
        <taxon>Boletales</taxon>
        <taxon>Sclerodermatineae</taxon>
        <taxon>Pisolithaceae</taxon>
        <taxon>Pisolithus</taxon>
    </lineage>
</organism>
<dbReference type="PROSITE" id="PS50011">
    <property type="entry name" value="PROTEIN_KINASE_DOM"/>
    <property type="match status" value="1"/>
</dbReference>
<feature type="non-terminal residue" evidence="2">
    <location>
        <position position="222"/>
    </location>
</feature>
<dbReference type="AlphaFoldDB" id="A0A0C9YW70"/>
<feature type="domain" description="Protein kinase" evidence="1">
    <location>
        <begin position="1"/>
        <end position="222"/>
    </location>
</feature>
<dbReference type="SUPFAM" id="SSF56112">
    <property type="entry name" value="Protein kinase-like (PK-like)"/>
    <property type="match status" value="1"/>
</dbReference>
<accession>A0A0C9YW70</accession>
<reference evidence="3" key="2">
    <citation type="submission" date="2015-01" db="EMBL/GenBank/DDBJ databases">
        <title>Evolutionary Origins and Diversification of the Mycorrhizal Mutualists.</title>
        <authorList>
            <consortium name="DOE Joint Genome Institute"/>
            <consortium name="Mycorrhizal Genomics Consortium"/>
            <person name="Kohler A."/>
            <person name="Kuo A."/>
            <person name="Nagy L.G."/>
            <person name="Floudas D."/>
            <person name="Copeland A."/>
            <person name="Barry K.W."/>
            <person name="Cichocki N."/>
            <person name="Veneault-Fourrey C."/>
            <person name="LaButti K."/>
            <person name="Lindquist E.A."/>
            <person name="Lipzen A."/>
            <person name="Lundell T."/>
            <person name="Morin E."/>
            <person name="Murat C."/>
            <person name="Riley R."/>
            <person name="Ohm R."/>
            <person name="Sun H."/>
            <person name="Tunlid A."/>
            <person name="Henrissat B."/>
            <person name="Grigoriev I.V."/>
            <person name="Hibbett D.S."/>
            <person name="Martin F."/>
        </authorList>
    </citation>
    <scope>NUCLEOTIDE SEQUENCE [LARGE SCALE GENOMIC DNA]</scope>
    <source>
        <strain evidence="3">441</strain>
    </source>
</reference>
<gene>
    <name evidence="2" type="ORF">PISMIDRAFT_70737</name>
</gene>
<dbReference type="STRING" id="765257.A0A0C9YW70"/>
<dbReference type="OrthoDB" id="2647409at2759"/>
<proteinExistence type="predicted"/>